<keyword evidence="2" id="KW-1185">Reference proteome</keyword>
<dbReference type="AlphaFoldDB" id="A0A2T1M0E0"/>
<name>A0A2T1M0E0_9CHRO</name>
<organism evidence="1 2">
    <name type="scientific">Aphanothece hegewaldii CCALA 016</name>
    <dbReference type="NCBI Taxonomy" id="2107694"/>
    <lineage>
        <taxon>Bacteria</taxon>
        <taxon>Bacillati</taxon>
        <taxon>Cyanobacteriota</taxon>
        <taxon>Cyanophyceae</taxon>
        <taxon>Oscillatoriophycideae</taxon>
        <taxon>Chroococcales</taxon>
        <taxon>Aphanothecaceae</taxon>
        <taxon>Aphanothece</taxon>
    </lineage>
</organism>
<accession>A0A2T1M0E0</accession>
<evidence type="ECO:0000313" key="1">
    <source>
        <dbReference type="EMBL" id="PSF38132.1"/>
    </source>
</evidence>
<reference evidence="1 2" key="1">
    <citation type="submission" date="2018-03" db="EMBL/GenBank/DDBJ databases">
        <title>The ancient ancestry and fast evolution of plastids.</title>
        <authorList>
            <person name="Moore K.R."/>
            <person name="Magnabosco C."/>
            <person name="Momper L."/>
            <person name="Gold D.A."/>
            <person name="Bosak T."/>
            <person name="Fournier G.P."/>
        </authorList>
    </citation>
    <scope>NUCLEOTIDE SEQUENCE [LARGE SCALE GENOMIC DNA]</scope>
    <source>
        <strain evidence="1 2">CCALA 016</strain>
    </source>
</reference>
<gene>
    <name evidence="1" type="ORF">C7H19_06585</name>
</gene>
<reference evidence="1 2" key="2">
    <citation type="submission" date="2018-03" db="EMBL/GenBank/DDBJ databases">
        <authorList>
            <person name="Keele B.F."/>
        </authorList>
    </citation>
    <scope>NUCLEOTIDE SEQUENCE [LARGE SCALE GENOMIC DNA]</scope>
    <source>
        <strain evidence="1 2">CCALA 016</strain>
    </source>
</reference>
<protein>
    <submittedName>
        <fullName evidence="1">Uncharacterized protein</fullName>
    </submittedName>
</protein>
<evidence type="ECO:0000313" key="2">
    <source>
        <dbReference type="Proteomes" id="UP000239001"/>
    </source>
</evidence>
<dbReference type="Proteomes" id="UP000239001">
    <property type="component" value="Unassembled WGS sequence"/>
</dbReference>
<comment type="caution">
    <text evidence="1">The sequence shown here is derived from an EMBL/GenBank/DDBJ whole genome shotgun (WGS) entry which is preliminary data.</text>
</comment>
<dbReference type="EMBL" id="PXOH01000005">
    <property type="protein sequence ID" value="PSF38132.1"/>
    <property type="molecule type" value="Genomic_DNA"/>
</dbReference>
<sequence>MSQFKQEQAQRMLYLFTIARQRYLESGGDPKHSANEQWLTQAEKEELLSLGEQVFTEQYINEYKNQKQRQNQQVI</sequence>
<proteinExistence type="predicted"/>